<dbReference type="AlphaFoldDB" id="A0AAD5S2E9"/>
<accession>A0AAD5S2E9</accession>
<gene>
    <name evidence="1" type="ORF">HK097_004473</name>
</gene>
<dbReference type="Proteomes" id="UP001212841">
    <property type="component" value="Unassembled WGS sequence"/>
</dbReference>
<reference evidence="1" key="1">
    <citation type="submission" date="2020-05" db="EMBL/GenBank/DDBJ databases">
        <title>Phylogenomic resolution of chytrid fungi.</title>
        <authorList>
            <person name="Stajich J.E."/>
            <person name="Amses K."/>
            <person name="Simmons R."/>
            <person name="Seto K."/>
            <person name="Myers J."/>
            <person name="Bonds A."/>
            <person name="Quandt C.A."/>
            <person name="Barry K."/>
            <person name="Liu P."/>
            <person name="Grigoriev I."/>
            <person name="Longcore J.E."/>
            <person name="James T.Y."/>
        </authorList>
    </citation>
    <scope>NUCLEOTIDE SEQUENCE</scope>
    <source>
        <strain evidence="1">JEL0318</strain>
    </source>
</reference>
<name>A0AAD5S2E9_9FUNG</name>
<proteinExistence type="predicted"/>
<keyword evidence="2" id="KW-1185">Reference proteome</keyword>
<organism evidence="1 2">
    <name type="scientific">Rhizophlyctis rosea</name>
    <dbReference type="NCBI Taxonomy" id="64517"/>
    <lineage>
        <taxon>Eukaryota</taxon>
        <taxon>Fungi</taxon>
        <taxon>Fungi incertae sedis</taxon>
        <taxon>Chytridiomycota</taxon>
        <taxon>Chytridiomycota incertae sedis</taxon>
        <taxon>Chytridiomycetes</taxon>
        <taxon>Rhizophlyctidales</taxon>
        <taxon>Rhizophlyctidaceae</taxon>
        <taxon>Rhizophlyctis</taxon>
    </lineage>
</organism>
<dbReference type="EMBL" id="JADGJD010002147">
    <property type="protein sequence ID" value="KAJ3034554.1"/>
    <property type="molecule type" value="Genomic_DNA"/>
</dbReference>
<comment type="caution">
    <text evidence="1">The sequence shown here is derived from an EMBL/GenBank/DDBJ whole genome shotgun (WGS) entry which is preliminary data.</text>
</comment>
<protein>
    <submittedName>
        <fullName evidence="1">Uncharacterized protein</fullName>
    </submittedName>
</protein>
<sequence length="122" mass="13524">MDSTETTPQIDQSTLQSLFQSAIKQELDAFRHSVKSDLDTFRQDIKSELDLIRTDISGIRKEIKEAVPISTAALQPLTSAIKQMIVSLHKGGGIGAQGLSKLFVETKKKTEFSDFTVLKDLE</sequence>
<evidence type="ECO:0000313" key="1">
    <source>
        <dbReference type="EMBL" id="KAJ3034554.1"/>
    </source>
</evidence>
<dbReference type="Gene3D" id="1.20.58.130">
    <property type="match status" value="1"/>
</dbReference>
<evidence type="ECO:0000313" key="2">
    <source>
        <dbReference type="Proteomes" id="UP001212841"/>
    </source>
</evidence>